<keyword evidence="3" id="KW-0963">Cytoplasm</keyword>
<evidence type="ECO:0000313" key="8">
    <source>
        <dbReference type="EMBL" id="CAH1731022.1"/>
    </source>
</evidence>
<protein>
    <recommendedName>
        <fullName evidence="7">BRO1 domain-containing protein</fullName>
    </recommendedName>
</protein>
<evidence type="ECO:0000256" key="5">
    <source>
        <dbReference type="SAM" id="Coils"/>
    </source>
</evidence>
<evidence type="ECO:0000256" key="4">
    <source>
        <dbReference type="ARBA" id="ARBA00022753"/>
    </source>
</evidence>
<evidence type="ECO:0000256" key="6">
    <source>
        <dbReference type="SAM" id="MobiDB-lite"/>
    </source>
</evidence>
<dbReference type="Gene3D" id="1.25.40.280">
    <property type="entry name" value="alix/aip1 like domains"/>
    <property type="match status" value="1"/>
</dbReference>
<feature type="region of interest" description="Disordered" evidence="6">
    <location>
        <begin position="1443"/>
        <end position="1462"/>
    </location>
</feature>
<dbReference type="EMBL" id="OU899036">
    <property type="protein sequence ID" value="CAH1731022.1"/>
    <property type="molecule type" value="Genomic_DNA"/>
</dbReference>
<dbReference type="InterPro" id="IPR025304">
    <property type="entry name" value="ALIX_V_dom"/>
</dbReference>
<feature type="domain" description="BRO1" evidence="7">
    <location>
        <begin position="8"/>
        <end position="540"/>
    </location>
</feature>
<evidence type="ECO:0000313" key="9">
    <source>
        <dbReference type="Proteomes" id="UP001154329"/>
    </source>
</evidence>
<dbReference type="Proteomes" id="UP001154329">
    <property type="component" value="Chromosome 3"/>
</dbReference>
<keyword evidence="5" id="KW-0175">Coiled coil</keyword>
<accession>A0A9P0NL24</accession>
<dbReference type="Gene3D" id="1.20.140.50">
    <property type="entry name" value="alix/aip1 like domains"/>
    <property type="match status" value="1"/>
</dbReference>
<evidence type="ECO:0000256" key="1">
    <source>
        <dbReference type="ARBA" id="ARBA00004177"/>
    </source>
</evidence>
<dbReference type="GO" id="GO:0045022">
    <property type="term" value="P:early endosome to late endosome transport"/>
    <property type="evidence" value="ECO:0007669"/>
    <property type="project" value="TreeGrafter"/>
</dbReference>
<dbReference type="SMART" id="SM01041">
    <property type="entry name" value="BRO1"/>
    <property type="match status" value="1"/>
</dbReference>
<comment type="subcellular location">
    <subcellularLocation>
        <location evidence="2">Cytoplasm</location>
    </subcellularLocation>
    <subcellularLocation>
        <location evidence="1">Endosome</location>
    </subcellularLocation>
</comment>
<evidence type="ECO:0000256" key="2">
    <source>
        <dbReference type="ARBA" id="ARBA00004496"/>
    </source>
</evidence>
<dbReference type="PANTHER" id="PTHR23030">
    <property type="entry name" value="PCD6 INTERACTING PROTEIN-RELATED"/>
    <property type="match status" value="1"/>
</dbReference>
<dbReference type="GO" id="GO:0043328">
    <property type="term" value="P:protein transport to vacuole involved in ubiquitin-dependent protein catabolic process via the multivesicular body sorting pathway"/>
    <property type="evidence" value="ECO:0007669"/>
    <property type="project" value="TreeGrafter"/>
</dbReference>
<sequence length="1640" mass="182041">MEGVPRLYMIGLPAKRCVDNQKPNFSSALNHEIQTSYDRDPSFYSADIDTLLALRKSAMSVVMSSACNVEDCTALKRYYAHLVRLTDKFPKLLQQQNSGLQESYDDVETGTARESKPLMFKWKRALGGKTNLQHQMKNNMDSTSVVDTGDIGYEMRCVLYNVGAAHSRLAAVQDRSPPLVSSSMPTTVDDGEIPSNNALKIACTHLQCAAWAFQQLLGGDGSNNEQTKWNHRQQPQVTSRAVLEFAYNVTLAQAQECILEKSMTDGRKPLIIAKVSAMICEYFAGAVDAVQRVEQEPYCVSTSRLEKWRLFSEFKCRYYGAVTALFQGQHVQDQLQQMGTRVSYYRRAVNLLGRAGLISESGGKTAASMSKDEDSADDDYYYYLESEHGRPGTGRSAAAKELEMRRDTLSFAMDVAAAKWRAAKSENELIYHEPVVPVLSDDDDSDCLGNTSSKTTHGRQLEKVKGASLVKPIAFSVDDPELLAVVLVTNNNESSSVTTTTLFKDLVPTVTRHRAAMYRTEKGNLKEDMQSLCQEADDRLNEFSDTLHLECLEMYKTKNGEFSDGGYEKNDVTELPQQLVNCCAAYQALLQQRQEKDGITSSAVEEDQLDIDMARLSAAVQAVDGMLDEIDRFLKTEELGDSEYRRTVGRPYDYSAGRMRELRREASRYREAHVGRARDSWVTLSRAVRDRRRRDLELLALPPAELAARLPPARPAISAIASEVAASGSVEPSYDAAIESSDQNEDSESDDGGDSRLRMLQRESIKRLDRLNMVVSKMKEVREQRQTLLTLLQDEMNREDKEAAAAGQDDAEFLGELGGCNVDVMSAVKKRLKERYGKLVSMIEQNLSAQLNILDAVRSAYARAAPERRAFANAMQRRRTLVSSLLDAYESFVISNGGTPLENCGEIMAASPTCGLLPDAVLAERCAKGLDFYQRLLTNVSKLLQRVKGTCQVQTEQRDQMIKQHQKWEATTQQMDDDSTATVGGLDDLLAAVSGIDDQDHQQDDLAALIKSFGGNGGSNKPVAPLGSSHWDEQHNHLRRLSPLGSEQQQQQKQYYHQYRHNQIQLPPSSSFNPNDGGIHYYAGNFPSTKETSNRQNSQQQPVITTHYSFPATYNVAIGSTALTASENSPTSSLPSPLISSSSVPYNYYNYQLLTTKSAVNPALPSPSSYNNIITTATTSGDIDLSVMPMMNALQLSDNNGSSQNLISSYSQSSGNDVFPNAAAAVAVLQRPLSSQYSGIGYGAASGYGYHHPHTLLAPRQQQFYPPQKYQQQNSTTATNADATSVGTAGVFLQQNQQQINSSGLSADIQSPLPMSSPSISTATVNSCSLAAVAQSSSITTNGGTSTVANFYHQFPSQLQQQQYQQQLHQQQQQQHQQQHQQQQQQEQQQQQQLKMYQQQQEQKPQQQIPQQPNLYHQQLQPQLYTQQQPQLYQQQTQTPQMYQQLQQQQQPHQLTTSVGSTTGKFYYPSTLQQQTSQLYQTQHQQQLQLQPTSILTTSAVTGSLQQQPSLSNNTTSVGSSYYQQLQQHYSPTTVMSTTTFNTVPNTPNNYIYQHPPMATMQGFNQHQQQSQYYQQQLPIVGDSSGGGNSLGTMTSTAIPILNLLDDDLLISGPPPIQPEKICTSSCNDTITTSTSSNKK</sequence>
<proteinExistence type="predicted"/>
<organism evidence="8 9">
    <name type="scientific">Aphis gossypii</name>
    <name type="common">Cotton aphid</name>
    <dbReference type="NCBI Taxonomy" id="80765"/>
    <lineage>
        <taxon>Eukaryota</taxon>
        <taxon>Metazoa</taxon>
        <taxon>Ecdysozoa</taxon>
        <taxon>Arthropoda</taxon>
        <taxon>Hexapoda</taxon>
        <taxon>Insecta</taxon>
        <taxon>Pterygota</taxon>
        <taxon>Neoptera</taxon>
        <taxon>Paraneoptera</taxon>
        <taxon>Hemiptera</taxon>
        <taxon>Sternorrhyncha</taxon>
        <taxon>Aphidomorpha</taxon>
        <taxon>Aphidoidea</taxon>
        <taxon>Aphididae</taxon>
        <taxon>Aphidini</taxon>
        <taxon>Aphis</taxon>
        <taxon>Aphis</taxon>
    </lineage>
</organism>
<dbReference type="GO" id="GO:0005768">
    <property type="term" value="C:endosome"/>
    <property type="evidence" value="ECO:0007669"/>
    <property type="project" value="UniProtKB-SubCell"/>
</dbReference>
<feature type="coiled-coil region" evidence="5">
    <location>
        <begin position="1361"/>
        <end position="1400"/>
    </location>
</feature>
<feature type="compositionally biased region" description="Low complexity" evidence="6">
    <location>
        <begin position="1443"/>
        <end position="1457"/>
    </location>
</feature>
<keyword evidence="9" id="KW-1185">Reference proteome</keyword>
<dbReference type="InterPro" id="IPR038499">
    <property type="entry name" value="BRO1_sf"/>
</dbReference>
<dbReference type="GO" id="GO:0032456">
    <property type="term" value="P:endocytic recycling"/>
    <property type="evidence" value="ECO:0007669"/>
    <property type="project" value="TreeGrafter"/>
</dbReference>
<reference evidence="8" key="2">
    <citation type="submission" date="2022-10" db="EMBL/GenBank/DDBJ databases">
        <authorList>
            <consortium name="ENA_rothamsted_submissions"/>
            <consortium name="culmorum"/>
            <person name="King R."/>
        </authorList>
    </citation>
    <scope>NUCLEOTIDE SEQUENCE</scope>
</reference>
<keyword evidence="4" id="KW-0967">Endosome</keyword>
<dbReference type="Gene3D" id="1.20.120.560">
    <property type="entry name" value="alix/aip1 in complex with the ypdl late domain"/>
    <property type="match status" value="1"/>
</dbReference>
<evidence type="ECO:0000256" key="3">
    <source>
        <dbReference type="ARBA" id="ARBA00022490"/>
    </source>
</evidence>
<dbReference type="Pfam" id="PF13949">
    <property type="entry name" value="ALIX_LYPXL_bnd"/>
    <property type="match status" value="1"/>
</dbReference>
<dbReference type="InterPro" id="IPR004328">
    <property type="entry name" value="BRO1_dom"/>
</dbReference>
<reference evidence="8" key="1">
    <citation type="submission" date="2022-02" db="EMBL/GenBank/DDBJ databases">
        <authorList>
            <person name="King R."/>
        </authorList>
    </citation>
    <scope>NUCLEOTIDE SEQUENCE</scope>
</reference>
<gene>
    <name evidence="8" type="ORF">APHIGO_LOCUS7821</name>
</gene>
<evidence type="ECO:0000259" key="7">
    <source>
        <dbReference type="PROSITE" id="PS51180"/>
    </source>
</evidence>
<dbReference type="Pfam" id="PF03097">
    <property type="entry name" value="BRO1"/>
    <property type="match status" value="1"/>
</dbReference>
<dbReference type="PROSITE" id="PS51180">
    <property type="entry name" value="BRO1"/>
    <property type="match status" value="1"/>
</dbReference>
<dbReference type="PANTHER" id="PTHR23030:SF30">
    <property type="entry name" value="TYROSINE-PROTEIN PHOSPHATASE NON-RECEPTOR TYPE 23"/>
    <property type="match status" value="1"/>
</dbReference>
<name>A0A9P0NL24_APHGO</name>